<dbReference type="GO" id="GO:0005634">
    <property type="term" value="C:nucleus"/>
    <property type="evidence" value="ECO:0007669"/>
    <property type="project" value="InterPro"/>
</dbReference>
<feature type="compositionally biased region" description="Low complexity" evidence="1">
    <location>
        <begin position="371"/>
        <end position="386"/>
    </location>
</feature>
<dbReference type="InterPro" id="IPR001083">
    <property type="entry name" value="Cu_fist_DNA-bd_dom"/>
</dbReference>
<evidence type="ECO:0000256" key="1">
    <source>
        <dbReference type="SAM" id="MobiDB-lite"/>
    </source>
</evidence>
<dbReference type="Pfam" id="PF00649">
    <property type="entry name" value="Copper-fist"/>
    <property type="match status" value="1"/>
</dbReference>
<feature type="domain" description="Copper-fist" evidence="2">
    <location>
        <begin position="22"/>
        <end position="57"/>
    </location>
</feature>
<feature type="region of interest" description="Disordered" evidence="1">
    <location>
        <begin position="364"/>
        <end position="542"/>
    </location>
</feature>
<dbReference type="GO" id="GO:0005507">
    <property type="term" value="F:copper ion binding"/>
    <property type="evidence" value="ECO:0007669"/>
    <property type="project" value="InterPro"/>
</dbReference>
<feature type="compositionally biased region" description="Polar residues" evidence="1">
    <location>
        <begin position="134"/>
        <end position="172"/>
    </location>
</feature>
<feature type="compositionally biased region" description="Polar residues" evidence="1">
    <location>
        <begin position="428"/>
        <end position="439"/>
    </location>
</feature>
<dbReference type="InterPro" id="IPR036395">
    <property type="entry name" value="Cu_fist_DNA-bd_dom_sf"/>
</dbReference>
<dbReference type="SMART" id="SM01090">
    <property type="entry name" value="Copper-fist"/>
    <property type="match status" value="1"/>
</dbReference>
<dbReference type="GO" id="GO:0003677">
    <property type="term" value="F:DNA binding"/>
    <property type="evidence" value="ECO:0007669"/>
    <property type="project" value="InterPro"/>
</dbReference>
<proteinExistence type="predicted"/>
<name>A0A3M6XMG2_HORWE</name>
<feature type="region of interest" description="Disordered" evidence="1">
    <location>
        <begin position="132"/>
        <end position="180"/>
    </location>
</feature>
<evidence type="ECO:0000313" key="4">
    <source>
        <dbReference type="Proteomes" id="UP000282582"/>
    </source>
</evidence>
<protein>
    <recommendedName>
        <fullName evidence="2">Copper-fist domain-containing protein</fullName>
    </recommendedName>
</protein>
<dbReference type="PROSITE" id="PS50073">
    <property type="entry name" value="COPPER_FIST_2"/>
    <property type="match status" value="1"/>
</dbReference>
<gene>
    <name evidence="3" type="ORF">D0868_13881</name>
</gene>
<organism evidence="3 4">
    <name type="scientific">Hortaea werneckii</name>
    <name type="common">Black yeast</name>
    <name type="synonym">Cladosporium werneckii</name>
    <dbReference type="NCBI Taxonomy" id="91943"/>
    <lineage>
        <taxon>Eukaryota</taxon>
        <taxon>Fungi</taxon>
        <taxon>Dikarya</taxon>
        <taxon>Ascomycota</taxon>
        <taxon>Pezizomycotina</taxon>
        <taxon>Dothideomycetes</taxon>
        <taxon>Dothideomycetidae</taxon>
        <taxon>Mycosphaerellales</taxon>
        <taxon>Teratosphaeriaceae</taxon>
        <taxon>Hortaea</taxon>
    </lineage>
</organism>
<dbReference type="VEuPathDB" id="FungiDB:BTJ68_01866"/>
<dbReference type="EMBL" id="QWIK01001929">
    <property type="protein sequence ID" value="RMX91630.1"/>
    <property type="molecule type" value="Genomic_DNA"/>
</dbReference>
<reference evidence="3 4" key="1">
    <citation type="journal article" date="2018" name="BMC Genomics">
        <title>Genomic evidence for intraspecific hybridization in a clonal and extremely halotolerant yeast.</title>
        <authorList>
            <person name="Gostincar C."/>
            <person name="Stajich J.E."/>
            <person name="Zupancic J."/>
            <person name="Zalar P."/>
            <person name="Gunde-Cimerman N."/>
        </authorList>
    </citation>
    <scope>NUCLEOTIDE SEQUENCE [LARGE SCALE GENOMIC DNA]</scope>
    <source>
        <strain evidence="3 4">EXF-6654</strain>
    </source>
</reference>
<accession>A0A3M6XMG2</accession>
<comment type="caution">
    <text evidence="3">The sequence shown here is derived from an EMBL/GenBank/DDBJ whole genome shotgun (WGS) entry which is preliminary data.</text>
</comment>
<dbReference type="GO" id="GO:0003700">
    <property type="term" value="F:DNA-binding transcription factor activity"/>
    <property type="evidence" value="ECO:0007669"/>
    <property type="project" value="InterPro"/>
</dbReference>
<dbReference type="Gene3D" id="3.90.430.10">
    <property type="entry name" value="Copper fist DNA-binding domain"/>
    <property type="match status" value="1"/>
</dbReference>
<feature type="compositionally biased region" description="Polar residues" evidence="1">
    <location>
        <begin position="387"/>
        <end position="401"/>
    </location>
</feature>
<dbReference type="Proteomes" id="UP000282582">
    <property type="component" value="Unassembled WGS sequence"/>
</dbReference>
<sequence length="542" mass="59023">MDSDKPFKTIEVIDSRTNQVCKIACMSCIRGHRTTSCGIPVCRTKIFWTVKRPGRPSNSCTCMYGSTGGCKCVVAKATCPHKPKKGEKRTVECRCDEQGRYCCFLEPKHWDQLMALQKPTVDFYKTKEDLETNHAAQTPTSFPMTPAFSTRSPRAFSVSSTRSTPGPQNTGPPLQFVPSEYNVRSPSQTITPRFGMMGIGGPQGGEQNVTPDVLAWNTPLPQAAQEYHQPQFAANVRLPEDRGCCQGPTSPPPYQFNSHPHTPGPPQQADFAPFGGMMSNISFPEQPPPQPAQSSSFERFANDYFNHQFPSAICQTCGLAGCTCRMCPPVLQNTVTGSWAQCCGRKHARTKTYVAPSATAAFEEPPRYDLPSEPLQHHQPSHQPQENQLDYTHPPASQSNAYDPMSHPFTHDAHPNTLSPFDIGPPSLFTSQDPSRQPSLQPPDGLVSPDFSPFDPGEDFGLGDGPTAVENGNTGRLDDLSEFLIQDLDRPPPPPPSSGPPLQFHSSALGTEQGDPTADSRSAGMQPRAEKRSCCCGGDGDG</sequence>
<dbReference type="AlphaFoldDB" id="A0A3M6XMG2"/>
<evidence type="ECO:0000259" key="2">
    <source>
        <dbReference type="PROSITE" id="PS50073"/>
    </source>
</evidence>
<dbReference type="SUPFAM" id="SSF57879">
    <property type="entry name" value="Zinc domain conserved in yeast copper-regulated transcription factors"/>
    <property type="match status" value="1"/>
</dbReference>
<evidence type="ECO:0000313" key="3">
    <source>
        <dbReference type="EMBL" id="RMX91630.1"/>
    </source>
</evidence>